<dbReference type="PANTHER" id="PTHR31218">
    <property type="entry name" value="WAT1-RELATED PROTEIN"/>
    <property type="match status" value="1"/>
</dbReference>
<evidence type="ECO:0000256" key="6">
    <source>
        <dbReference type="RuleBase" id="RU363077"/>
    </source>
</evidence>
<evidence type="ECO:0000256" key="1">
    <source>
        <dbReference type="ARBA" id="ARBA00004141"/>
    </source>
</evidence>
<feature type="transmembrane region" description="Helical" evidence="6">
    <location>
        <begin position="298"/>
        <end position="315"/>
    </location>
</feature>
<keyword evidence="4 6" id="KW-1133">Transmembrane helix</keyword>
<dbReference type="Proteomes" id="UP000823388">
    <property type="component" value="Chromosome 5K"/>
</dbReference>
<feature type="transmembrane region" description="Helical" evidence="6">
    <location>
        <begin position="245"/>
        <end position="265"/>
    </location>
</feature>
<reference evidence="8" key="1">
    <citation type="submission" date="2020-05" db="EMBL/GenBank/DDBJ databases">
        <title>WGS assembly of Panicum virgatum.</title>
        <authorList>
            <person name="Lovell J.T."/>
            <person name="Jenkins J."/>
            <person name="Shu S."/>
            <person name="Juenger T.E."/>
            <person name="Schmutz J."/>
        </authorList>
    </citation>
    <scope>NUCLEOTIDE SEQUENCE</scope>
    <source>
        <strain evidence="8">AP13</strain>
    </source>
</reference>
<feature type="transmembrane region" description="Helical" evidence="6">
    <location>
        <begin position="272"/>
        <end position="292"/>
    </location>
</feature>
<protein>
    <recommendedName>
        <fullName evidence="6">WAT1-related protein</fullName>
    </recommendedName>
</protein>
<feature type="transmembrane region" description="Helical" evidence="6">
    <location>
        <begin position="68"/>
        <end position="91"/>
    </location>
</feature>
<evidence type="ECO:0000259" key="7">
    <source>
        <dbReference type="Pfam" id="PF00892"/>
    </source>
</evidence>
<name>A0A8T0SMN2_PANVG</name>
<organism evidence="8 9">
    <name type="scientific">Panicum virgatum</name>
    <name type="common">Blackwell switchgrass</name>
    <dbReference type="NCBI Taxonomy" id="38727"/>
    <lineage>
        <taxon>Eukaryota</taxon>
        <taxon>Viridiplantae</taxon>
        <taxon>Streptophyta</taxon>
        <taxon>Embryophyta</taxon>
        <taxon>Tracheophyta</taxon>
        <taxon>Spermatophyta</taxon>
        <taxon>Magnoliopsida</taxon>
        <taxon>Liliopsida</taxon>
        <taxon>Poales</taxon>
        <taxon>Poaceae</taxon>
        <taxon>PACMAD clade</taxon>
        <taxon>Panicoideae</taxon>
        <taxon>Panicodae</taxon>
        <taxon>Paniceae</taxon>
        <taxon>Panicinae</taxon>
        <taxon>Panicum</taxon>
        <taxon>Panicum sect. Hiantes</taxon>
    </lineage>
</organism>
<dbReference type="OrthoDB" id="1718296at2759"/>
<evidence type="ECO:0000256" key="5">
    <source>
        <dbReference type="ARBA" id="ARBA00023136"/>
    </source>
</evidence>
<comment type="caution">
    <text evidence="8">The sequence shown here is derived from an EMBL/GenBank/DDBJ whole genome shotgun (WGS) entry which is preliminary data.</text>
</comment>
<dbReference type="InterPro" id="IPR030184">
    <property type="entry name" value="WAT1-related"/>
</dbReference>
<dbReference type="EMBL" id="CM029045">
    <property type="protein sequence ID" value="KAG2598273.1"/>
    <property type="molecule type" value="Genomic_DNA"/>
</dbReference>
<keyword evidence="5 6" id="KW-0472">Membrane</keyword>
<feature type="transmembrane region" description="Helical" evidence="6">
    <location>
        <begin position="97"/>
        <end position="117"/>
    </location>
</feature>
<feature type="transmembrane region" description="Helical" evidence="6">
    <location>
        <begin position="38"/>
        <end position="56"/>
    </location>
</feature>
<proteinExistence type="inferred from homology"/>
<dbReference type="InterPro" id="IPR000620">
    <property type="entry name" value="EamA_dom"/>
</dbReference>
<feature type="transmembrane region" description="Helical" evidence="6">
    <location>
        <begin position="177"/>
        <end position="197"/>
    </location>
</feature>
<feature type="domain" description="EamA" evidence="7">
    <location>
        <begin position="179"/>
        <end position="314"/>
    </location>
</feature>
<evidence type="ECO:0000256" key="3">
    <source>
        <dbReference type="ARBA" id="ARBA00022692"/>
    </source>
</evidence>
<evidence type="ECO:0000313" key="8">
    <source>
        <dbReference type="EMBL" id="KAG2598273.1"/>
    </source>
</evidence>
<feature type="domain" description="EamA" evidence="7">
    <location>
        <begin position="15"/>
        <end position="131"/>
    </location>
</feature>
<comment type="similarity">
    <text evidence="2 6">Belongs to the drug/metabolite transporter (DMT) superfamily. Plant drug/metabolite exporter (P-DME) (TC 2.A.7.4) family.</text>
</comment>
<dbReference type="InterPro" id="IPR037185">
    <property type="entry name" value="EmrE-like"/>
</dbReference>
<sequence length="353" mass="38481">MGTVAPYAVSFFLRLIYGVTNTLTKIAFSQGTSACVLVFYRFLIASVLLLPLAVAFERKTAPPLSFKVSLKLFVHALYGMSASTIISYIGLNYISATSASAVINLVPVLTFFLAVLFRMESLNLKRSHGVVKVSGLVLCSVGVTVLALYQGPELKSFIHHRLFHYTSHVGTNSARKWILGVILQSFAAAMWALWAVLQGHLFGEYPSKLLNTTLQIVFATVQSFLMALLIERDFSRWKLSLDVGLVAIIYCGITLAVLCYLQVWLVDMRGPVFLSMTVPLTLVFTIILTILVGEAVTLGSVISGALLVGGLYNVLWGKRIEQVAMCAQGDDDINAALDLEEQGTAASVLKTQD</sequence>
<dbReference type="SUPFAM" id="SSF103481">
    <property type="entry name" value="Multidrug resistance efflux transporter EmrE"/>
    <property type="match status" value="1"/>
</dbReference>
<dbReference type="Pfam" id="PF00892">
    <property type="entry name" value="EamA"/>
    <property type="match status" value="2"/>
</dbReference>
<evidence type="ECO:0000313" key="9">
    <source>
        <dbReference type="Proteomes" id="UP000823388"/>
    </source>
</evidence>
<feature type="transmembrane region" description="Helical" evidence="6">
    <location>
        <begin position="129"/>
        <end position="149"/>
    </location>
</feature>
<evidence type="ECO:0000256" key="4">
    <source>
        <dbReference type="ARBA" id="ARBA00022989"/>
    </source>
</evidence>
<dbReference type="GO" id="GO:0016020">
    <property type="term" value="C:membrane"/>
    <property type="evidence" value="ECO:0007669"/>
    <property type="project" value="UniProtKB-SubCell"/>
</dbReference>
<evidence type="ECO:0000256" key="2">
    <source>
        <dbReference type="ARBA" id="ARBA00007635"/>
    </source>
</evidence>
<keyword evidence="3 6" id="KW-0812">Transmembrane</keyword>
<dbReference type="GO" id="GO:0022857">
    <property type="term" value="F:transmembrane transporter activity"/>
    <property type="evidence" value="ECO:0007669"/>
    <property type="project" value="InterPro"/>
</dbReference>
<dbReference type="AlphaFoldDB" id="A0A8T0SMN2"/>
<accession>A0A8T0SMN2</accession>
<comment type="subcellular location">
    <subcellularLocation>
        <location evidence="1 6">Membrane</location>
        <topology evidence="1 6">Multi-pass membrane protein</topology>
    </subcellularLocation>
</comment>
<feature type="transmembrane region" description="Helical" evidence="6">
    <location>
        <begin position="209"/>
        <end position="230"/>
    </location>
</feature>
<gene>
    <name evidence="8" type="ORF">PVAP13_5KG353700</name>
</gene>
<keyword evidence="9" id="KW-1185">Reference proteome</keyword>